<gene>
    <name evidence="8" type="ORF">M3N55_13030</name>
</gene>
<dbReference type="Pfam" id="PF00072">
    <property type="entry name" value="Response_reg"/>
    <property type="match status" value="1"/>
</dbReference>
<evidence type="ECO:0000256" key="4">
    <source>
        <dbReference type="PROSITE-ProRule" id="PRU00169"/>
    </source>
</evidence>
<dbReference type="SUPFAM" id="SSF52172">
    <property type="entry name" value="CheY-like"/>
    <property type="match status" value="1"/>
</dbReference>
<dbReference type="PRINTS" id="PR00344">
    <property type="entry name" value="BCTRLSENSOR"/>
</dbReference>
<evidence type="ECO:0000256" key="3">
    <source>
        <dbReference type="ARBA" id="ARBA00022553"/>
    </source>
</evidence>
<feature type="modified residue" description="4-aspartylphosphate" evidence="4">
    <location>
        <position position="697"/>
    </location>
</feature>
<feature type="domain" description="Response regulatory" evidence="7">
    <location>
        <begin position="646"/>
        <end position="762"/>
    </location>
</feature>
<dbReference type="Gene3D" id="3.40.50.2300">
    <property type="match status" value="1"/>
</dbReference>
<dbReference type="CDD" id="cd00156">
    <property type="entry name" value="REC"/>
    <property type="match status" value="1"/>
</dbReference>
<dbReference type="PROSITE" id="PS50110">
    <property type="entry name" value="RESPONSE_REGULATORY"/>
    <property type="match status" value="1"/>
</dbReference>
<dbReference type="PANTHER" id="PTHR43065:SF42">
    <property type="entry name" value="TWO-COMPONENT SENSOR PPRA"/>
    <property type="match status" value="1"/>
</dbReference>
<dbReference type="Gene3D" id="3.30.565.10">
    <property type="entry name" value="Histidine kinase-like ATPase, C-terminal domain"/>
    <property type="match status" value="1"/>
</dbReference>
<keyword evidence="3 4" id="KW-0597">Phosphoprotein</keyword>
<dbReference type="Pfam" id="PF02518">
    <property type="entry name" value="HATPase_c"/>
    <property type="match status" value="1"/>
</dbReference>
<sequence length="769" mass="83593">MTRTATSGQSPAQGPAFRFTAATTLGLVAVTGVALVLASFWLGLSGPISLTIGAIGASILCSVGLLTARHWHAQHQVRRDLALVKALYGSATATALVDGALGHIIWANQAAHDRFAGATHAASFVEDVSADPAELVTRLHDRALAEGRVTHSVALDTGELRLTVRPAGHGRALWQFDDTTLPDRRDSLPFNMIETSENGRISYLSPKLRHQSSTLARHISDLLNLPLPKAGEPAIFALRDTDTRHIGFRTTPQDAGECILLLSPASNEDTDQNFNALQMLPIAVALVDRNGYLTRANDETRRLLRLRKDDTPRFCELLEGLGRPVGEWLADIRAGRVATPTEVLRATNPADDLFLQVSLRSYGNDGELVAVMHDATEFKALEAKFTQSQKMQAIGQLAGGVAHDFNNLLTAISGHCDLILLRHDRSDVDYPDLMQIQQNTNRAAALVRQLLAFSRKQTLQFETLDLHDLLADATHLLNRLVGERVTLTLRHGADIPLIRSDKRQFEQVLMNLVVNARDAMPMGGEIVIETEYHALPSGMRRDKATLPPGDYAVIRVRDEGIGMSHAIMAKVFDPFFSTKRQGEGTGLGLSTVYGIVKQSGGFIFVDSEEGHGTTFSIYFAAQAAAAIAVARPHQTKPLATVASRSTVLLVEDEAPVRSFAARALQLQGHRVLEADSGEAALELLQDPSLRPDVFVSDVIMPGLDGPGWMAQIRDRFPDTPIVFMSGYAEDSRIAAQAELGQAVFLGKPFSLAEFTSIVNEQLRKLTEAA</sequence>
<dbReference type="InterPro" id="IPR036890">
    <property type="entry name" value="HATPase_C_sf"/>
</dbReference>
<dbReference type="EMBL" id="JALZWP010000014">
    <property type="protein sequence ID" value="MCL1629654.1"/>
    <property type="molecule type" value="Genomic_DNA"/>
</dbReference>
<dbReference type="InterPro" id="IPR036097">
    <property type="entry name" value="HisK_dim/P_sf"/>
</dbReference>
<dbReference type="GO" id="GO:0005524">
    <property type="term" value="F:ATP binding"/>
    <property type="evidence" value="ECO:0007669"/>
    <property type="project" value="UniProtKB-KW"/>
</dbReference>
<dbReference type="InterPro" id="IPR003594">
    <property type="entry name" value="HATPase_dom"/>
</dbReference>
<dbReference type="SMART" id="SM00448">
    <property type="entry name" value="REC"/>
    <property type="match status" value="1"/>
</dbReference>
<dbReference type="SUPFAM" id="SSF55874">
    <property type="entry name" value="ATPase domain of HSP90 chaperone/DNA topoisomerase II/histidine kinase"/>
    <property type="match status" value="1"/>
</dbReference>
<keyword evidence="8" id="KW-0067">ATP-binding</keyword>
<accession>A0ABT0M467</accession>
<feature type="transmembrane region" description="Helical" evidence="5">
    <location>
        <begin position="48"/>
        <end position="66"/>
    </location>
</feature>
<feature type="domain" description="Histidine kinase" evidence="6">
    <location>
        <begin position="400"/>
        <end position="623"/>
    </location>
</feature>
<dbReference type="EC" id="2.7.13.3" evidence="2"/>
<dbReference type="InterPro" id="IPR003661">
    <property type="entry name" value="HisK_dim/P_dom"/>
</dbReference>
<keyword evidence="9" id="KW-1185">Reference proteome</keyword>
<dbReference type="SMART" id="SM00388">
    <property type="entry name" value="HisKA"/>
    <property type="match status" value="1"/>
</dbReference>
<evidence type="ECO:0000259" key="7">
    <source>
        <dbReference type="PROSITE" id="PS50110"/>
    </source>
</evidence>
<keyword evidence="8" id="KW-0547">Nucleotide-binding</keyword>
<dbReference type="Gene3D" id="1.10.287.130">
    <property type="match status" value="1"/>
</dbReference>
<organism evidence="8 9">
    <name type="scientific">Roseinatronobacter domitianus</name>
    <dbReference type="NCBI Taxonomy" id="2940293"/>
    <lineage>
        <taxon>Bacteria</taxon>
        <taxon>Pseudomonadati</taxon>
        <taxon>Pseudomonadota</taxon>
        <taxon>Alphaproteobacteria</taxon>
        <taxon>Rhodobacterales</taxon>
        <taxon>Paracoccaceae</taxon>
        <taxon>Roseinatronobacter</taxon>
    </lineage>
</organism>
<dbReference type="RefSeq" id="WP_249059779.1">
    <property type="nucleotide sequence ID" value="NZ_JALZWP010000014.1"/>
</dbReference>
<keyword evidence="5" id="KW-0812">Transmembrane</keyword>
<dbReference type="InterPro" id="IPR005467">
    <property type="entry name" value="His_kinase_dom"/>
</dbReference>
<keyword evidence="5" id="KW-0472">Membrane</keyword>
<evidence type="ECO:0000256" key="1">
    <source>
        <dbReference type="ARBA" id="ARBA00000085"/>
    </source>
</evidence>
<evidence type="ECO:0000313" key="8">
    <source>
        <dbReference type="EMBL" id="MCL1629654.1"/>
    </source>
</evidence>
<dbReference type="SUPFAM" id="SSF47384">
    <property type="entry name" value="Homodimeric domain of signal transducing histidine kinase"/>
    <property type="match status" value="1"/>
</dbReference>
<protein>
    <recommendedName>
        <fullName evidence="2">histidine kinase</fullName>
        <ecNumber evidence="2">2.7.13.3</ecNumber>
    </recommendedName>
</protein>
<keyword evidence="5" id="KW-1133">Transmembrane helix</keyword>
<dbReference type="SMART" id="SM00387">
    <property type="entry name" value="HATPase_c"/>
    <property type="match status" value="1"/>
</dbReference>
<dbReference type="Proteomes" id="UP001202550">
    <property type="component" value="Unassembled WGS sequence"/>
</dbReference>
<name>A0ABT0M467_9RHOB</name>
<comment type="caution">
    <text evidence="8">The sequence shown here is derived from an EMBL/GenBank/DDBJ whole genome shotgun (WGS) entry which is preliminary data.</text>
</comment>
<reference evidence="8 9" key="1">
    <citation type="submission" date="2022-05" db="EMBL/GenBank/DDBJ databases">
        <title>Seasonal and diel survey of microbial diversity of the Tyrrhenian coast.</title>
        <authorList>
            <person name="Gattoni G."/>
            <person name="Corral P."/>
        </authorList>
    </citation>
    <scope>NUCLEOTIDE SEQUENCE [LARGE SCALE GENOMIC DNA]</scope>
    <source>
        <strain evidence="8 9">V10</strain>
    </source>
</reference>
<dbReference type="InterPro" id="IPR004358">
    <property type="entry name" value="Sig_transdc_His_kin-like_C"/>
</dbReference>
<evidence type="ECO:0000256" key="5">
    <source>
        <dbReference type="SAM" id="Phobius"/>
    </source>
</evidence>
<evidence type="ECO:0000259" key="6">
    <source>
        <dbReference type="PROSITE" id="PS50109"/>
    </source>
</evidence>
<dbReference type="CDD" id="cd00082">
    <property type="entry name" value="HisKA"/>
    <property type="match status" value="1"/>
</dbReference>
<feature type="transmembrane region" description="Helical" evidence="5">
    <location>
        <begin position="86"/>
        <end position="106"/>
    </location>
</feature>
<proteinExistence type="predicted"/>
<comment type="catalytic activity">
    <reaction evidence="1">
        <text>ATP + protein L-histidine = ADP + protein N-phospho-L-histidine.</text>
        <dbReference type="EC" id="2.7.13.3"/>
    </reaction>
</comment>
<dbReference type="InterPro" id="IPR011006">
    <property type="entry name" value="CheY-like_superfamily"/>
</dbReference>
<feature type="transmembrane region" description="Helical" evidence="5">
    <location>
        <begin position="21"/>
        <end position="42"/>
    </location>
</feature>
<evidence type="ECO:0000256" key="2">
    <source>
        <dbReference type="ARBA" id="ARBA00012438"/>
    </source>
</evidence>
<evidence type="ECO:0000313" key="9">
    <source>
        <dbReference type="Proteomes" id="UP001202550"/>
    </source>
</evidence>
<dbReference type="InterPro" id="IPR001789">
    <property type="entry name" value="Sig_transdc_resp-reg_receiver"/>
</dbReference>
<dbReference type="PANTHER" id="PTHR43065">
    <property type="entry name" value="SENSOR HISTIDINE KINASE"/>
    <property type="match status" value="1"/>
</dbReference>
<dbReference type="Pfam" id="PF00512">
    <property type="entry name" value="HisKA"/>
    <property type="match status" value="1"/>
</dbReference>
<dbReference type="PROSITE" id="PS50109">
    <property type="entry name" value="HIS_KIN"/>
    <property type="match status" value="1"/>
</dbReference>